<dbReference type="Pfam" id="PF01878">
    <property type="entry name" value="EVE"/>
    <property type="match status" value="1"/>
</dbReference>
<keyword evidence="3" id="KW-1185">Reference proteome</keyword>
<gene>
    <name evidence="2" type="ORF">J3U88_21915</name>
</gene>
<dbReference type="SUPFAM" id="SSF88697">
    <property type="entry name" value="PUA domain-like"/>
    <property type="match status" value="1"/>
</dbReference>
<dbReference type="InterPro" id="IPR047197">
    <property type="entry name" value="THYN1-like_EVE"/>
</dbReference>
<proteinExistence type="predicted"/>
<dbReference type="InterPro" id="IPR002740">
    <property type="entry name" value="EVE_domain"/>
</dbReference>
<feature type="domain" description="EVE" evidence="1">
    <location>
        <begin position="23"/>
        <end position="169"/>
    </location>
</feature>
<name>A0A8J7U4Y9_9BACT</name>
<protein>
    <submittedName>
        <fullName evidence="2">EVE domain-containing protein</fullName>
    </submittedName>
</protein>
<dbReference type="InterPro" id="IPR015947">
    <property type="entry name" value="PUA-like_sf"/>
</dbReference>
<dbReference type="PANTHER" id="PTHR14087:SF7">
    <property type="entry name" value="THYMOCYTE NUCLEAR PROTEIN 1"/>
    <property type="match status" value="1"/>
</dbReference>
<reference evidence="2" key="1">
    <citation type="submission" date="2021-03" db="EMBL/GenBank/DDBJ databases">
        <authorList>
            <person name="Wang G."/>
        </authorList>
    </citation>
    <scope>NUCLEOTIDE SEQUENCE</scope>
    <source>
        <strain evidence="2">KCTC 12899</strain>
    </source>
</reference>
<evidence type="ECO:0000313" key="3">
    <source>
        <dbReference type="Proteomes" id="UP000664417"/>
    </source>
</evidence>
<dbReference type="InterPro" id="IPR052181">
    <property type="entry name" value="5hmC_binding"/>
</dbReference>
<accession>A0A8J7U4Y9</accession>
<organism evidence="2 3">
    <name type="scientific">Acanthopleuribacter pedis</name>
    <dbReference type="NCBI Taxonomy" id="442870"/>
    <lineage>
        <taxon>Bacteria</taxon>
        <taxon>Pseudomonadati</taxon>
        <taxon>Acidobacteriota</taxon>
        <taxon>Holophagae</taxon>
        <taxon>Acanthopleuribacterales</taxon>
        <taxon>Acanthopleuribacteraceae</taxon>
        <taxon>Acanthopleuribacter</taxon>
    </lineage>
</organism>
<dbReference type="CDD" id="cd21133">
    <property type="entry name" value="EVE"/>
    <property type="match status" value="1"/>
</dbReference>
<dbReference type="Gene3D" id="3.10.590.10">
    <property type="entry name" value="ph1033 like domains"/>
    <property type="match status" value="1"/>
</dbReference>
<comment type="caution">
    <text evidence="2">The sequence shown here is derived from an EMBL/GenBank/DDBJ whole genome shotgun (WGS) entry which is preliminary data.</text>
</comment>
<dbReference type="RefSeq" id="WP_207861127.1">
    <property type="nucleotide sequence ID" value="NZ_JAFREP010000022.1"/>
</dbReference>
<dbReference type="Proteomes" id="UP000664417">
    <property type="component" value="Unassembled WGS sequence"/>
</dbReference>
<evidence type="ECO:0000313" key="2">
    <source>
        <dbReference type="EMBL" id="MBO1321152.1"/>
    </source>
</evidence>
<dbReference type="EMBL" id="JAFREP010000022">
    <property type="protein sequence ID" value="MBO1321152.1"/>
    <property type="molecule type" value="Genomic_DNA"/>
</dbReference>
<sequence length="174" mass="19948">MLGFTALQARAATHFHHGEDGMAYWLLKTEPNVFSLDDLKAVEKEPWDGVRNYQARNFMRDEMKPGDKVLIYHSRVQPIGIVGEAEIVSEPYPDPTQFNPEEKYYDAKAKPENPRWFVVDVQYRRTYDQVLELAALKKTPGLENMVLTQKGSRLSVQPVRAEEWAVIQQLAGLA</sequence>
<dbReference type="AlphaFoldDB" id="A0A8J7U4Y9"/>
<evidence type="ECO:0000259" key="1">
    <source>
        <dbReference type="Pfam" id="PF01878"/>
    </source>
</evidence>
<dbReference type="PANTHER" id="PTHR14087">
    <property type="entry name" value="THYMOCYTE NUCLEAR PROTEIN 1"/>
    <property type="match status" value="1"/>
</dbReference>